<keyword evidence="2" id="KW-0347">Helicase</keyword>
<dbReference type="Pfam" id="PF13625">
    <property type="entry name" value="Helicase_C_3"/>
    <property type="match status" value="1"/>
</dbReference>
<feature type="domain" description="Helicase XPB/Ssl2 N-terminal" evidence="1">
    <location>
        <begin position="449"/>
        <end position="557"/>
    </location>
</feature>
<keyword evidence="3" id="KW-1185">Reference proteome</keyword>
<evidence type="ECO:0000313" key="2">
    <source>
        <dbReference type="EMBL" id="SDL58457.1"/>
    </source>
</evidence>
<evidence type="ECO:0000313" key="3">
    <source>
        <dbReference type="Proteomes" id="UP000199350"/>
    </source>
</evidence>
<accession>A0A1G9L9M9</accession>
<organism evidence="2 3">
    <name type="scientific">Corynebacterium mycetoides</name>
    <dbReference type="NCBI Taxonomy" id="38302"/>
    <lineage>
        <taxon>Bacteria</taxon>
        <taxon>Bacillati</taxon>
        <taxon>Actinomycetota</taxon>
        <taxon>Actinomycetes</taxon>
        <taxon>Mycobacteriales</taxon>
        <taxon>Corynebacteriaceae</taxon>
        <taxon>Corynebacterium</taxon>
    </lineage>
</organism>
<protein>
    <submittedName>
        <fullName evidence="2">Helicase conserved C-terminal domain-containing protein</fullName>
    </submittedName>
</protein>
<dbReference type="Proteomes" id="UP000199350">
    <property type="component" value="Chromosome I"/>
</dbReference>
<proteinExistence type="predicted"/>
<dbReference type="GO" id="GO:0004386">
    <property type="term" value="F:helicase activity"/>
    <property type="evidence" value="ECO:0007669"/>
    <property type="project" value="UniProtKB-KW"/>
</dbReference>
<dbReference type="InterPro" id="IPR032830">
    <property type="entry name" value="XPB/Ssl2_N"/>
</dbReference>
<dbReference type="STRING" id="38302.SAMN04488535_0066"/>
<gene>
    <name evidence="2" type="ORF">SAMN04488535_0066</name>
</gene>
<reference evidence="3" key="1">
    <citation type="submission" date="2016-10" db="EMBL/GenBank/DDBJ databases">
        <authorList>
            <person name="Varghese N."/>
            <person name="Submissions S."/>
        </authorList>
    </citation>
    <scope>NUCLEOTIDE SEQUENCE [LARGE SCALE GENOMIC DNA]</scope>
    <source>
        <strain evidence="3">DSM 20632</strain>
    </source>
</reference>
<keyword evidence="2" id="KW-0067">ATP-binding</keyword>
<name>A0A1G9L9M9_9CORY</name>
<keyword evidence="2" id="KW-0547">Nucleotide-binding</keyword>
<dbReference type="AlphaFoldDB" id="A0A1G9L9M9"/>
<sequence length="712" mass="74174">MSAAETHVNLTPTMSALLSALSAMSDDELRTLIRSRPDATFPTPPSLASLATRLALPGSIARALRRLTAADIALLETLGDRGAELDPVDITSLGLPFDGAGAAAHLREHALIVGPDSAVTVSPGVLSALPPGWRIIDTAPDNLADLLGEITPRERQVLETLAAAGSTGTTRAAAPDADPALPVPHLISLGLLVRVNANTVRLPRPVREALRGGSARHYPLVPRTPAEPADWESVRASATAAGLEFVRRTRQLLTHLLADPVALNKDGSVGVRSVSGLAKALGFDPALPITVAEAAGLIGRGSVDGGDTGSLAASRDGLAWLDAPLADQWALMLSGWLASPWRTEAGARLLSEETRAPEIRGARVGVVTLFARGPRTRADLEADLHHFMPLLAAGLAPEVLSAIVSEGHAVGALADNAASEPALALIHGRDARDATEATRQLVPAEVNYVIAQADMTILAPGPLAPDMTAFIESFADLESPGVASVYRVTDASVRRALGAGRTADELRGWLAAHCVGEVPSAMTFLINDVARHHGTLRAGTALSYLRCADEALLASAASALPGLRVLAPTAAVADIPLPELLRLLREKGFQPAAEDDQGATLNLTPEPQLVASTPSTMPRTRAVDDAHVDAVLAALRAPLSSEPESGDFLPTLHAAARARRHVAIGYVDKNGRGQQRTVLPLSVTAGQVDALDEGTDTVVRVALPRITKVALQ</sequence>
<keyword evidence="2" id="KW-0378">Hydrolase</keyword>
<dbReference type="EMBL" id="LT629700">
    <property type="protein sequence ID" value="SDL58457.1"/>
    <property type="molecule type" value="Genomic_DNA"/>
</dbReference>
<evidence type="ECO:0000259" key="1">
    <source>
        <dbReference type="Pfam" id="PF13625"/>
    </source>
</evidence>